<dbReference type="Pfam" id="PF00385">
    <property type="entry name" value="Chromo"/>
    <property type="match status" value="1"/>
</dbReference>
<dbReference type="Pfam" id="PF17919">
    <property type="entry name" value="RT_RNaseH_2"/>
    <property type="match status" value="1"/>
</dbReference>
<keyword evidence="7" id="KW-0695">RNA-directed DNA polymerase</keyword>
<feature type="compositionally biased region" description="Polar residues" evidence="8">
    <location>
        <begin position="128"/>
        <end position="142"/>
    </location>
</feature>
<dbReference type="GO" id="GO:0003964">
    <property type="term" value="F:RNA-directed DNA polymerase activity"/>
    <property type="evidence" value="ECO:0007669"/>
    <property type="project" value="UniProtKB-KW"/>
</dbReference>
<evidence type="ECO:0000256" key="6">
    <source>
        <dbReference type="ARBA" id="ARBA00022801"/>
    </source>
</evidence>
<keyword evidence="1" id="KW-0645">Protease</keyword>
<evidence type="ECO:0000256" key="2">
    <source>
        <dbReference type="ARBA" id="ARBA00022679"/>
    </source>
</evidence>
<reference evidence="10" key="1">
    <citation type="submission" date="2018-02" db="EMBL/GenBank/DDBJ databases">
        <authorList>
            <person name="Cohen D.B."/>
            <person name="Kent A.D."/>
        </authorList>
    </citation>
    <scope>NUCLEOTIDE SEQUENCE</scope>
</reference>
<dbReference type="InterPro" id="IPR043502">
    <property type="entry name" value="DNA/RNA_pol_sf"/>
</dbReference>
<gene>
    <name evidence="10" type="ORF">FSB_LOCUS23391</name>
</gene>
<evidence type="ECO:0000259" key="9">
    <source>
        <dbReference type="PROSITE" id="PS50013"/>
    </source>
</evidence>
<dbReference type="InterPro" id="IPR000477">
    <property type="entry name" value="RT_dom"/>
</dbReference>
<dbReference type="InterPro" id="IPR005162">
    <property type="entry name" value="Retrotrans_gag_dom"/>
</dbReference>
<keyword evidence="5" id="KW-0255">Endonuclease</keyword>
<dbReference type="Gene3D" id="2.40.50.40">
    <property type="match status" value="1"/>
</dbReference>
<proteinExistence type="predicted"/>
<dbReference type="Gene3D" id="3.10.10.10">
    <property type="entry name" value="HIV Type 1 Reverse Transcriptase, subunit A, domain 1"/>
    <property type="match status" value="1"/>
</dbReference>
<dbReference type="SMART" id="SM00298">
    <property type="entry name" value="CHROMO"/>
    <property type="match status" value="1"/>
</dbReference>
<dbReference type="GO" id="GO:0008233">
    <property type="term" value="F:peptidase activity"/>
    <property type="evidence" value="ECO:0007669"/>
    <property type="project" value="UniProtKB-KW"/>
</dbReference>
<dbReference type="InterPro" id="IPR036397">
    <property type="entry name" value="RNaseH_sf"/>
</dbReference>
<organism evidence="10">
    <name type="scientific">Fagus sylvatica</name>
    <name type="common">Beechnut</name>
    <dbReference type="NCBI Taxonomy" id="28930"/>
    <lineage>
        <taxon>Eukaryota</taxon>
        <taxon>Viridiplantae</taxon>
        <taxon>Streptophyta</taxon>
        <taxon>Embryophyta</taxon>
        <taxon>Tracheophyta</taxon>
        <taxon>Spermatophyta</taxon>
        <taxon>Magnoliopsida</taxon>
        <taxon>eudicotyledons</taxon>
        <taxon>Gunneridae</taxon>
        <taxon>Pentapetalae</taxon>
        <taxon>rosids</taxon>
        <taxon>fabids</taxon>
        <taxon>Fagales</taxon>
        <taxon>Fagaceae</taxon>
        <taxon>Fagus</taxon>
    </lineage>
</organism>
<evidence type="ECO:0000256" key="4">
    <source>
        <dbReference type="ARBA" id="ARBA00022722"/>
    </source>
</evidence>
<dbReference type="GO" id="GO:0003676">
    <property type="term" value="F:nucleic acid binding"/>
    <property type="evidence" value="ECO:0007669"/>
    <property type="project" value="InterPro"/>
</dbReference>
<keyword evidence="4" id="KW-0540">Nuclease</keyword>
<keyword evidence="3" id="KW-0548">Nucleotidyltransferase</keyword>
<dbReference type="AlphaFoldDB" id="A0A2N9G849"/>
<keyword evidence="2" id="KW-0808">Transferase</keyword>
<keyword evidence="6" id="KW-0378">Hydrolase</keyword>
<name>A0A2N9G849_FAGSY</name>
<dbReference type="PROSITE" id="PS50013">
    <property type="entry name" value="CHROMO_2"/>
    <property type="match status" value="1"/>
</dbReference>
<feature type="region of interest" description="Disordered" evidence="8">
    <location>
        <begin position="98"/>
        <end position="168"/>
    </location>
</feature>
<dbReference type="InterPro" id="IPR023780">
    <property type="entry name" value="Chromo_domain"/>
</dbReference>
<dbReference type="InterPro" id="IPR041577">
    <property type="entry name" value="RT_RNaseH_2"/>
</dbReference>
<dbReference type="SUPFAM" id="SSF54160">
    <property type="entry name" value="Chromo domain-like"/>
    <property type="match status" value="1"/>
</dbReference>
<accession>A0A2N9G849</accession>
<dbReference type="FunFam" id="3.10.10.10:FF:000007">
    <property type="entry name" value="Retrovirus-related Pol polyprotein from transposon 17.6-like Protein"/>
    <property type="match status" value="1"/>
</dbReference>
<protein>
    <recommendedName>
        <fullName evidence="9">Chromo domain-containing protein</fullName>
    </recommendedName>
</protein>
<feature type="compositionally biased region" description="Basic and acidic residues" evidence="8">
    <location>
        <begin position="148"/>
        <end position="160"/>
    </location>
</feature>
<dbReference type="PANTHER" id="PTHR35046">
    <property type="entry name" value="ZINC KNUCKLE (CCHC-TYPE) FAMILY PROTEIN"/>
    <property type="match status" value="1"/>
</dbReference>
<dbReference type="PANTHER" id="PTHR35046:SF9">
    <property type="entry name" value="RNA-DIRECTED DNA POLYMERASE"/>
    <property type="match status" value="1"/>
</dbReference>
<dbReference type="Gene3D" id="3.30.420.10">
    <property type="entry name" value="Ribonuclease H-like superfamily/Ribonuclease H"/>
    <property type="match status" value="2"/>
</dbReference>
<sequence>MTKINFIYLPHEICAAAAAAESRQINHPLPISLHKQNPSQNPPFPFILGCESKTHREPSRYQPTQSLENPDLLLRPPYPPPEVNASPRSGLKLVVHQHLSRPRRTTDLDLMTPAPSSRRHRSAGGLGSCTSSRRPVSITSPPHGTKAPHMEDTEEGHDAIPNRPPRQGHPYRGQDHFHRDQDEGMRGVKVEAPTFDGCLDSWVFTDWLRQMEHFFEWYNWAENKKEPPISDWPEMKQALSRNYLPTTYKSTLLEKWDNLRQGPRSVIDYIEQFQEYKRRCQIVEEEVVTLGRLKKGLNDDLRRELIIRGVTSLDQAYDLAKNYELAAKTPFMRRSDFRGTTNNLHPSNGSCINAVSSSLVTRLGVKLIPHPNPYKVSWVDTSSIDIKERCLLPIQFMSYKDEIWCDVIPMDNELPPMRDIQHAIDFTPGAALPNLPHYRMNPTEHGELRRQIDDLLHKGFLRESLSPCAVPALLTPKKDGSWRMCVDSHAINKITVKYHFPIPRLDDMLDMMVGATIFSKIDLKNGYHQIRIRPGDEWKTAFKTKDGLYEWLVMPFGLSNAPSTFMRVMTQVLRPFMGVSTDPQKIKAIVDWPKPKNIHEQGEFKWSKAATRAFEEVKKKMTEAPVMRLPDFTKLFEVECDASGVGIGGCEDFLVWELHAGGLAGHFGRDKTIEEGLPRTLKKHDSIFVMVDRFSKMAHFIPCFKTSDASKIAQLYFDEIVKLYGLPKTIVFDRDVKFMSYFWKTLWHLVRYLLGDHARTWDSILPIAQFAYNNSVNRTIGMSPFEVVHGYKARKPLDLLSYVPTSLNGFPREPLRNCKARSAGPFKVLKRIGSNADGTVQRFLVRWHGQPESDCTWIAKEDLQQLDPDLLEYYQSRIDALPSTSYRLPTTRVYRRRKKHLVPPVTLWLDDDDSFAV</sequence>
<dbReference type="CDD" id="cd01647">
    <property type="entry name" value="RT_LTR"/>
    <property type="match status" value="1"/>
</dbReference>
<evidence type="ECO:0000256" key="7">
    <source>
        <dbReference type="ARBA" id="ARBA00022918"/>
    </source>
</evidence>
<dbReference type="InterPro" id="IPR016197">
    <property type="entry name" value="Chromo-like_dom_sf"/>
</dbReference>
<dbReference type="CDD" id="cd00303">
    <property type="entry name" value="retropepsin_like"/>
    <property type="match status" value="1"/>
</dbReference>
<evidence type="ECO:0000256" key="3">
    <source>
        <dbReference type="ARBA" id="ARBA00022695"/>
    </source>
</evidence>
<dbReference type="CDD" id="cd00024">
    <property type="entry name" value="CD_CSD"/>
    <property type="match status" value="1"/>
</dbReference>
<evidence type="ECO:0000256" key="8">
    <source>
        <dbReference type="SAM" id="MobiDB-lite"/>
    </source>
</evidence>
<dbReference type="InterPro" id="IPR012337">
    <property type="entry name" value="RNaseH-like_sf"/>
</dbReference>
<dbReference type="EMBL" id="OIVN01001574">
    <property type="protein sequence ID" value="SPC95509.1"/>
    <property type="molecule type" value="Genomic_DNA"/>
</dbReference>
<evidence type="ECO:0000313" key="10">
    <source>
        <dbReference type="EMBL" id="SPC95509.1"/>
    </source>
</evidence>
<evidence type="ECO:0000256" key="1">
    <source>
        <dbReference type="ARBA" id="ARBA00022670"/>
    </source>
</evidence>
<dbReference type="Pfam" id="PF03732">
    <property type="entry name" value="Retrotrans_gag"/>
    <property type="match status" value="1"/>
</dbReference>
<dbReference type="GO" id="GO:0006508">
    <property type="term" value="P:proteolysis"/>
    <property type="evidence" value="ECO:0007669"/>
    <property type="project" value="UniProtKB-KW"/>
</dbReference>
<dbReference type="GO" id="GO:0004519">
    <property type="term" value="F:endonuclease activity"/>
    <property type="evidence" value="ECO:0007669"/>
    <property type="project" value="UniProtKB-KW"/>
</dbReference>
<dbReference type="Gene3D" id="3.30.70.270">
    <property type="match status" value="2"/>
</dbReference>
<evidence type="ECO:0000256" key="5">
    <source>
        <dbReference type="ARBA" id="ARBA00022759"/>
    </source>
</evidence>
<dbReference type="InterPro" id="IPR000953">
    <property type="entry name" value="Chromo/chromo_shadow_dom"/>
</dbReference>
<dbReference type="SUPFAM" id="SSF56672">
    <property type="entry name" value="DNA/RNA polymerases"/>
    <property type="match status" value="1"/>
</dbReference>
<dbReference type="Pfam" id="PF00078">
    <property type="entry name" value="RVT_1"/>
    <property type="match status" value="1"/>
</dbReference>
<dbReference type="InterPro" id="IPR043128">
    <property type="entry name" value="Rev_trsase/Diguanyl_cyclase"/>
</dbReference>
<feature type="domain" description="Chromo" evidence="9">
    <location>
        <begin position="827"/>
        <end position="886"/>
    </location>
</feature>
<dbReference type="SUPFAM" id="SSF53098">
    <property type="entry name" value="Ribonuclease H-like"/>
    <property type="match status" value="1"/>
</dbReference>